<proteinExistence type="predicted"/>
<accession>A0A418VXD7</accession>
<dbReference type="AlphaFoldDB" id="A0A418VXD7"/>
<evidence type="ECO:0000313" key="1">
    <source>
        <dbReference type="EMBL" id="RJF81827.1"/>
    </source>
</evidence>
<dbReference type="EMBL" id="QYUL01000002">
    <property type="protein sequence ID" value="RJF81827.1"/>
    <property type="molecule type" value="Genomic_DNA"/>
</dbReference>
<evidence type="ECO:0000313" key="2">
    <source>
        <dbReference type="Proteomes" id="UP000283458"/>
    </source>
</evidence>
<name>A0A418VXD7_9PROT</name>
<dbReference type="RefSeq" id="WP_147395214.1">
    <property type="nucleotide sequence ID" value="NZ_QYUL01000002.1"/>
</dbReference>
<reference evidence="1 2" key="1">
    <citation type="submission" date="2018-09" db="EMBL/GenBank/DDBJ databases">
        <authorList>
            <person name="Zhu H."/>
        </authorList>
    </citation>
    <scope>NUCLEOTIDE SEQUENCE [LARGE SCALE GENOMIC DNA]</scope>
    <source>
        <strain evidence="1 2">K2W22B-5</strain>
    </source>
</reference>
<sequence length="62" mass="6978">MRVVTLEDVRASPWTLEKATAFNAMGPDLLFNRAIFDSVGPLASVWRQRDERTTVQTVDQGL</sequence>
<comment type="caution">
    <text evidence="1">The sequence shown here is derived from an EMBL/GenBank/DDBJ whole genome shotgun (WGS) entry which is preliminary data.</text>
</comment>
<keyword evidence="2" id="KW-1185">Reference proteome</keyword>
<dbReference type="Proteomes" id="UP000283458">
    <property type="component" value="Unassembled WGS sequence"/>
</dbReference>
<organism evidence="1 2">
    <name type="scientific">Azospirillum cavernae</name>
    <dbReference type="NCBI Taxonomy" id="2320860"/>
    <lineage>
        <taxon>Bacteria</taxon>
        <taxon>Pseudomonadati</taxon>
        <taxon>Pseudomonadota</taxon>
        <taxon>Alphaproteobacteria</taxon>
        <taxon>Rhodospirillales</taxon>
        <taxon>Azospirillaceae</taxon>
        <taxon>Azospirillum</taxon>
    </lineage>
</organism>
<protein>
    <submittedName>
        <fullName evidence="1">Uncharacterized protein</fullName>
    </submittedName>
</protein>
<gene>
    <name evidence="1" type="ORF">D3877_17125</name>
</gene>